<proteinExistence type="predicted"/>
<gene>
    <name evidence="2" type="ORF">ACFSOX_17200</name>
</gene>
<dbReference type="Gene3D" id="3.30.2310.20">
    <property type="entry name" value="RelE-like"/>
    <property type="match status" value="1"/>
</dbReference>
<dbReference type="Pfam" id="PF05016">
    <property type="entry name" value="ParE_toxin"/>
    <property type="match status" value="1"/>
</dbReference>
<dbReference type="EMBL" id="JBHUIW010000021">
    <property type="protein sequence ID" value="MFD2183895.1"/>
    <property type="molecule type" value="Genomic_DNA"/>
</dbReference>
<accession>A0ABW5AMY9</accession>
<dbReference type="InterPro" id="IPR007712">
    <property type="entry name" value="RelE/ParE_toxin"/>
</dbReference>
<organism evidence="2 3">
    <name type="scientific">Rhodoplanes azumiensis</name>
    <dbReference type="NCBI Taxonomy" id="1897628"/>
    <lineage>
        <taxon>Bacteria</taxon>
        <taxon>Pseudomonadati</taxon>
        <taxon>Pseudomonadota</taxon>
        <taxon>Alphaproteobacteria</taxon>
        <taxon>Hyphomicrobiales</taxon>
        <taxon>Nitrobacteraceae</taxon>
        <taxon>Rhodoplanes</taxon>
    </lineage>
</organism>
<evidence type="ECO:0000256" key="1">
    <source>
        <dbReference type="ARBA" id="ARBA00022649"/>
    </source>
</evidence>
<comment type="caution">
    <text evidence="2">The sequence shown here is derived from an EMBL/GenBank/DDBJ whole genome shotgun (WGS) entry which is preliminary data.</text>
</comment>
<dbReference type="RefSeq" id="WP_378479045.1">
    <property type="nucleotide sequence ID" value="NZ_JBHUIW010000021.1"/>
</dbReference>
<dbReference type="InterPro" id="IPR035093">
    <property type="entry name" value="RelE/ParE_toxin_dom_sf"/>
</dbReference>
<keyword evidence="1" id="KW-1277">Toxin-antitoxin system</keyword>
<sequence>MIPCWEDRGIRRRTHGNYLIFYRIEDDEVQVLHVLHGARDYTSILFPDE</sequence>
<evidence type="ECO:0000313" key="3">
    <source>
        <dbReference type="Proteomes" id="UP001597314"/>
    </source>
</evidence>
<dbReference type="Proteomes" id="UP001597314">
    <property type="component" value="Unassembled WGS sequence"/>
</dbReference>
<name>A0ABW5AMY9_9BRAD</name>
<reference evidence="3" key="1">
    <citation type="journal article" date="2019" name="Int. J. Syst. Evol. Microbiol.">
        <title>The Global Catalogue of Microorganisms (GCM) 10K type strain sequencing project: providing services to taxonomists for standard genome sequencing and annotation.</title>
        <authorList>
            <consortium name="The Broad Institute Genomics Platform"/>
            <consortium name="The Broad Institute Genome Sequencing Center for Infectious Disease"/>
            <person name="Wu L."/>
            <person name="Ma J."/>
        </authorList>
    </citation>
    <scope>NUCLEOTIDE SEQUENCE [LARGE SCALE GENOMIC DNA]</scope>
    <source>
        <strain evidence="3">CGMCC 1.6774</strain>
    </source>
</reference>
<keyword evidence="3" id="KW-1185">Reference proteome</keyword>
<evidence type="ECO:0000313" key="2">
    <source>
        <dbReference type="EMBL" id="MFD2183895.1"/>
    </source>
</evidence>
<protein>
    <submittedName>
        <fullName evidence="2">Type II toxin-antitoxin system RelE/ParE family toxin</fullName>
    </submittedName>
</protein>